<comment type="caution">
    <text evidence="2">The sequence shown here is derived from an EMBL/GenBank/DDBJ whole genome shotgun (WGS) entry which is preliminary data.</text>
</comment>
<reference evidence="2 3" key="1">
    <citation type="journal article" date="2024" name="IMA Fungus">
        <title>Apiospora arundinis, a panoply of carbohydrate-active enzymes and secondary metabolites.</title>
        <authorList>
            <person name="Sorensen T."/>
            <person name="Petersen C."/>
            <person name="Muurmann A.T."/>
            <person name="Christiansen J.V."/>
            <person name="Brundto M.L."/>
            <person name="Overgaard C.K."/>
            <person name="Boysen A.T."/>
            <person name="Wollenberg R.D."/>
            <person name="Larsen T.O."/>
            <person name="Sorensen J.L."/>
            <person name="Nielsen K.L."/>
            <person name="Sondergaard T.E."/>
        </authorList>
    </citation>
    <scope>NUCLEOTIDE SEQUENCE [LARGE SCALE GENOMIC DNA]</scope>
    <source>
        <strain evidence="2 3">AAU 773</strain>
    </source>
</reference>
<organism evidence="2 3">
    <name type="scientific">Apiospora arundinis</name>
    <dbReference type="NCBI Taxonomy" id="335852"/>
    <lineage>
        <taxon>Eukaryota</taxon>
        <taxon>Fungi</taxon>
        <taxon>Dikarya</taxon>
        <taxon>Ascomycota</taxon>
        <taxon>Pezizomycotina</taxon>
        <taxon>Sordariomycetes</taxon>
        <taxon>Xylariomycetidae</taxon>
        <taxon>Amphisphaeriales</taxon>
        <taxon>Apiosporaceae</taxon>
        <taxon>Apiospora</taxon>
    </lineage>
</organism>
<evidence type="ECO:0000313" key="3">
    <source>
        <dbReference type="Proteomes" id="UP001390339"/>
    </source>
</evidence>
<dbReference type="EMBL" id="JAPCWZ010000001">
    <property type="protein sequence ID" value="KAK8880168.1"/>
    <property type="molecule type" value="Genomic_DNA"/>
</dbReference>
<gene>
    <name evidence="2" type="ORF">PGQ11_001462</name>
</gene>
<keyword evidence="1" id="KW-0812">Transmembrane</keyword>
<keyword evidence="3" id="KW-1185">Reference proteome</keyword>
<protein>
    <submittedName>
        <fullName evidence="2">Uncharacterized protein</fullName>
    </submittedName>
</protein>
<feature type="transmembrane region" description="Helical" evidence="1">
    <location>
        <begin position="13"/>
        <end position="36"/>
    </location>
</feature>
<keyword evidence="1" id="KW-0472">Membrane</keyword>
<keyword evidence="1" id="KW-1133">Transmembrane helix</keyword>
<name>A0ABR2JNF7_9PEZI</name>
<proteinExistence type="predicted"/>
<evidence type="ECO:0000313" key="2">
    <source>
        <dbReference type="EMBL" id="KAK8880168.1"/>
    </source>
</evidence>
<accession>A0ABR2JNF7</accession>
<dbReference type="Proteomes" id="UP001390339">
    <property type="component" value="Unassembled WGS sequence"/>
</dbReference>
<sequence>MAFLDKLYHHTELILTLSVLAPLTLFAVVHWVVFVVDIKYITISVLQKTLEWAEARSKKRKQSRRQRRIQHITYASSSIVDHLVQNLRFHLNEAWDNFWDACWEAVRGDIKNVVSAFDVRNYWDPAFMDGTENVSSSRALPMALWELALPFGIMAGLGDSVQRFQ</sequence>
<evidence type="ECO:0000256" key="1">
    <source>
        <dbReference type="SAM" id="Phobius"/>
    </source>
</evidence>